<gene>
    <name evidence="2" type="ORF">HZH66_013834</name>
</gene>
<evidence type="ECO:0000313" key="3">
    <source>
        <dbReference type="Proteomes" id="UP000614350"/>
    </source>
</evidence>
<feature type="compositionally biased region" description="Basic and acidic residues" evidence="1">
    <location>
        <begin position="1"/>
        <end position="10"/>
    </location>
</feature>
<evidence type="ECO:0000256" key="1">
    <source>
        <dbReference type="SAM" id="MobiDB-lite"/>
    </source>
</evidence>
<organism evidence="2 3">
    <name type="scientific">Vespula vulgaris</name>
    <name type="common">Yellow jacket</name>
    <name type="synonym">Wasp</name>
    <dbReference type="NCBI Taxonomy" id="7454"/>
    <lineage>
        <taxon>Eukaryota</taxon>
        <taxon>Metazoa</taxon>
        <taxon>Ecdysozoa</taxon>
        <taxon>Arthropoda</taxon>
        <taxon>Hexapoda</taxon>
        <taxon>Insecta</taxon>
        <taxon>Pterygota</taxon>
        <taxon>Neoptera</taxon>
        <taxon>Endopterygota</taxon>
        <taxon>Hymenoptera</taxon>
        <taxon>Apocrita</taxon>
        <taxon>Aculeata</taxon>
        <taxon>Vespoidea</taxon>
        <taxon>Vespidae</taxon>
        <taxon>Vespinae</taxon>
        <taxon>Vespula</taxon>
    </lineage>
</organism>
<sequence length="120" mass="13857">MLREERRVEEREEEEEEEEEEAEEAEEEEEEERRGEKCCFFEPQGRGAFQRGRTLTLSTSITLEESLKATNDENATDRSNVALGNAEGVHQPYLLNGGTTRTLRNSTKDRVKDLSVPFLY</sequence>
<reference evidence="2" key="1">
    <citation type="journal article" date="2020" name="G3 (Bethesda)">
        <title>High-Quality Assemblies for Three Invasive Social Wasps from the &lt;i&gt;Vespula&lt;/i&gt; Genus.</title>
        <authorList>
            <person name="Harrop T.W.R."/>
            <person name="Guhlin J."/>
            <person name="McLaughlin G.M."/>
            <person name="Permina E."/>
            <person name="Stockwell P."/>
            <person name="Gilligan J."/>
            <person name="Le Lec M.F."/>
            <person name="Gruber M.A.M."/>
            <person name="Quinn O."/>
            <person name="Lovegrove M."/>
            <person name="Duncan E.J."/>
            <person name="Remnant E.J."/>
            <person name="Van Eeckhoven J."/>
            <person name="Graham B."/>
            <person name="Knapp R.A."/>
            <person name="Langford K.W."/>
            <person name="Kronenberg Z."/>
            <person name="Press M.O."/>
            <person name="Eacker S.M."/>
            <person name="Wilson-Rankin E.E."/>
            <person name="Purcell J."/>
            <person name="Lester P.J."/>
            <person name="Dearden P.K."/>
        </authorList>
    </citation>
    <scope>NUCLEOTIDE SEQUENCE</scope>
    <source>
        <strain evidence="2">Marl-1</strain>
    </source>
</reference>
<evidence type="ECO:0000313" key="2">
    <source>
        <dbReference type="EMBL" id="KAF7381440.1"/>
    </source>
</evidence>
<proteinExistence type="predicted"/>
<protein>
    <submittedName>
        <fullName evidence="2">Uncharacterized protein</fullName>
    </submittedName>
</protein>
<feature type="compositionally biased region" description="Acidic residues" evidence="1">
    <location>
        <begin position="11"/>
        <end position="31"/>
    </location>
</feature>
<comment type="caution">
    <text evidence="2">The sequence shown here is derived from an EMBL/GenBank/DDBJ whole genome shotgun (WGS) entry which is preliminary data.</text>
</comment>
<name>A0A834MQZ0_VESVU</name>
<feature type="region of interest" description="Disordered" evidence="1">
    <location>
        <begin position="1"/>
        <end position="36"/>
    </location>
</feature>
<keyword evidence="3" id="KW-1185">Reference proteome</keyword>
<dbReference type="EMBL" id="JACSEA010000020">
    <property type="protein sequence ID" value="KAF7381440.1"/>
    <property type="molecule type" value="Genomic_DNA"/>
</dbReference>
<accession>A0A834MQZ0</accession>
<dbReference type="AlphaFoldDB" id="A0A834MQZ0"/>
<dbReference type="Proteomes" id="UP000614350">
    <property type="component" value="Unassembled WGS sequence"/>
</dbReference>